<organism evidence="3 4">
    <name type="scientific">Actinomycetospora flava</name>
    <dbReference type="NCBI Taxonomy" id="3129232"/>
    <lineage>
        <taxon>Bacteria</taxon>
        <taxon>Bacillati</taxon>
        <taxon>Actinomycetota</taxon>
        <taxon>Actinomycetes</taxon>
        <taxon>Pseudonocardiales</taxon>
        <taxon>Pseudonocardiaceae</taxon>
        <taxon>Actinomycetospora</taxon>
    </lineage>
</organism>
<keyword evidence="1" id="KW-0175">Coiled coil</keyword>
<sequence>MTNTGARPPEGSRRGDILRQVAGELGALRRDVDRTSGLVREHGGLLAEALPRLDTLTSDVAKLRGTVAALTAEAEEEDERQAADLAARRAVGMAPEPPGPWAWPILDHDTATAAWDSLARWVGEVFCAWYAPTRGELPDCWPLHRRAVLELTWLRQTHVDAHARHAPGHLAAEWHGRWLPAALAGVAAAIDPEHCPAGRHLIDPRDRTRRVTTSERDRSAAEPATPERWQPHLCAAVEADVATRPAQNSGSSS</sequence>
<accession>A0ABU8MF28</accession>
<protein>
    <recommendedName>
        <fullName evidence="5">DUF4913 domain-containing protein</fullName>
    </recommendedName>
</protein>
<evidence type="ECO:0000256" key="1">
    <source>
        <dbReference type="SAM" id="Coils"/>
    </source>
</evidence>
<keyword evidence="4" id="KW-1185">Reference proteome</keyword>
<name>A0ABU8MF28_9PSEU</name>
<evidence type="ECO:0000313" key="3">
    <source>
        <dbReference type="EMBL" id="MEJ2865945.1"/>
    </source>
</evidence>
<dbReference type="EMBL" id="JBBEGM010000025">
    <property type="protein sequence ID" value="MEJ2865945.1"/>
    <property type="molecule type" value="Genomic_DNA"/>
</dbReference>
<reference evidence="3 4" key="1">
    <citation type="submission" date="2024-03" db="EMBL/GenBank/DDBJ databases">
        <title>Actinomycetospora sp. OC33-EN07, a novel actinomycete isolated from wild orchid (Aerides multiflora).</title>
        <authorList>
            <person name="Suriyachadkun C."/>
        </authorList>
    </citation>
    <scope>NUCLEOTIDE SEQUENCE [LARGE SCALE GENOMIC DNA]</scope>
    <source>
        <strain evidence="3 4">OC33-EN07</strain>
    </source>
</reference>
<feature type="compositionally biased region" description="Basic and acidic residues" evidence="2">
    <location>
        <begin position="197"/>
        <end position="206"/>
    </location>
</feature>
<feature type="region of interest" description="Disordered" evidence="2">
    <location>
        <begin position="197"/>
        <end position="232"/>
    </location>
</feature>
<evidence type="ECO:0008006" key="5">
    <source>
        <dbReference type="Google" id="ProtNLM"/>
    </source>
</evidence>
<gene>
    <name evidence="3" type="ORF">WCD58_32670</name>
</gene>
<evidence type="ECO:0000313" key="4">
    <source>
        <dbReference type="Proteomes" id="UP001369736"/>
    </source>
</evidence>
<proteinExistence type="predicted"/>
<dbReference type="RefSeq" id="WP_337707327.1">
    <property type="nucleotide sequence ID" value="NZ_JBBEGM010000025.1"/>
</dbReference>
<evidence type="ECO:0000256" key="2">
    <source>
        <dbReference type="SAM" id="MobiDB-lite"/>
    </source>
</evidence>
<comment type="caution">
    <text evidence="3">The sequence shown here is derived from an EMBL/GenBank/DDBJ whole genome shotgun (WGS) entry which is preliminary data.</text>
</comment>
<feature type="coiled-coil region" evidence="1">
    <location>
        <begin position="53"/>
        <end position="80"/>
    </location>
</feature>
<dbReference type="Proteomes" id="UP001369736">
    <property type="component" value="Unassembled WGS sequence"/>
</dbReference>